<dbReference type="Gene3D" id="3.40.50.300">
    <property type="entry name" value="P-loop containing nucleotide triphosphate hydrolases"/>
    <property type="match status" value="2"/>
</dbReference>
<dbReference type="InterPro" id="IPR017871">
    <property type="entry name" value="ABC_transporter-like_CS"/>
</dbReference>
<feature type="transmembrane region" description="Helical" evidence="9">
    <location>
        <begin position="864"/>
        <end position="885"/>
    </location>
</feature>
<keyword evidence="13" id="KW-1185">Reference proteome</keyword>
<dbReference type="InterPro" id="IPR036640">
    <property type="entry name" value="ABC1_TM_sf"/>
</dbReference>
<dbReference type="Proteomes" id="UP001281761">
    <property type="component" value="Unassembled WGS sequence"/>
</dbReference>
<evidence type="ECO:0000256" key="2">
    <source>
        <dbReference type="ARBA" id="ARBA00022448"/>
    </source>
</evidence>
<feature type="domain" description="ABC transporter" evidence="10">
    <location>
        <begin position="1069"/>
        <end position="1327"/>
    </location>
</feature>
<dbReference type="CDD" id="cd03244">
    <property type="entry name" value="ABCC_MRP_domain2"/>
    <property type="match status" value="1"/>
</dbReference>
<dbReference type="PROSITE" id="PS00211">
    <property type="entry name" value="ABC_TRANSPORTER_1"/>
    <property type="match status" value="1"/>
</dbReference>
<keyword evidence="7 9" id="KW-0472">Membrane</keyword>
<feature type="transmembrane region" description="Helical" evidence="9">
    <location>
        <begin position="146"/>
        <end position="165"/>
    </location>
</feature>
<feature type="transmembrane region" description="Helical" evidence="9">
    <location>
        <begin position="82"/>
        <end position="107"/>
    </location>
</feature>
<feature type="transmembrane region" description="Helical" evidence="9">
    <location>
        <begin position="113"/>
        <end position="134"/>
    </location>
</feature>
<evidence type="ECO:0000256" key="1">
    <source>
        <dbReference type="ARBA" id="ARBA00004141"/>
    </source>
</evidence>
<keyword evidence="2" id="KW-0813">Transport</keyword>
<feature type="transmembrane region" description="Helical" evidence="9">
    <location>
        <begin position="227"/>
        <end position="249"/>
    </location>
</feature>
<feature type="transmembrane region" description="Helical" evidence="9">
    <location>
        <begin position="749"/>
        <end position="776"/>
    </location>
</feature>
<dbReference type="PANTHER" id="PTHR24223:SF415">
    <property type="entry name" value="FI20190P1"/>
    <property type="match status" value="1"/>
</dbReference>
<feature type="compositionally biased region" description="Low complexity" evidence="8">
    <location>
        <begin position="448"/>
        <end position="458"/>
    </location>
</feature>
<feature type="domain" description="ABC transmembrane type-1" evidence="11">
    <location>
        <begin position="754"/>
        <end position="998"/>
    </location>
</feature>
<feature type="transmembrane region" description="Helical" evidence="9">
    <location>
        <begin position="796"/>
        <end position="819"/>
    </location>
</feature>
<evidence type="ECO:0000256" key="5">
    <source>
        <dbReference type="ARBA" id="ARBA00022840"/>
    </source>
</evidence>
<evidence type="ECO:0000256" key="8">
    <source>
        <dbReference type="SAM" id="MobiDB-lite"/>
    </source>
</evidence>
<feature type="transmembrane region" description="Helical" evidence="9">
    <location>
        <begin position="255"/>
        <end position="272"/>
    </location>
</feature>
<organism evidence="12 13">
    <name type="scientific">Blattamonas nauphoetae</name>
    <dbReference type="NCBI Taxonomy" id="2049346"/>
    <lineage>
        <taxon>Eukaryota</taxon>
        <taxon>Metamonada</taxon>
        <taxon>Preaxostyla</taxon>
        <taxon>Oxymonadida</taxon>
        <taxon>Blattamonas</taxon>
    </lineage>
</organism>
<evidence type="ECO:0000259" key="11">
    <source>
        <dbReference type="PROSITE" id="PS50929"/>
    </source>
</evidence>
<feature type="transmembrane region" description="Helical" evidence="9">
    <location>
        <begin position="891"/>
        <end position="912"/>
    </location>
</feature>
<keyword evidence="6 9" id="KW-1133">Transmembrane helix</keyword>
<sequence>MTSLRSSMVEEPERLPFVFRVKPVTDDDIWDIQEKDTTKRNHKRAQAGWEKRVHRYEQQIAEATTASHSNTPTKPVKKPSMLAVIIGSMGGWPVFFATIFLLLQYVYSTFIHLFLPLSTSVHILEPAMMSLVVLQVEKKGDDPSVPFPWAAGIIMILCPFIHTVMDVWAKAIYYHYSTQVRAGLSSLIFDKTMKLSLNDDQDSNRGQLLSLIAADSRNLAELLPDCFHLPLMPIQVIVPLIIVCTIWGASGLMSMAAIVVIIPIQLFLLSLLSRSFRNYYKHNDIRNKTTTETMEGIRTVKCGGMEKSFINKIENIRKQQVNSVFAFTFLTQCSSSLFTTLPLLVRYTTMVVVISTRRISQESFGTDVIPILGYLTQMTEPGDELPILIQNASLLYVGQKRIRDFLLSKELGEHDSDIEMESDTAIKIEKADFAWDQSKSNDDKSTETTKQSSQTTPTLVPTLKNVSLSVKKGSLTMIVGKVGSGKSSLAAAIVGEMTQTQGKCAVSGSVAYCPQAPWIANTTVRENITFGLPFDQTKFDETIRVCSLLRDLKELPAHDLTEIGERGTNLSGGQKARVQLARAVYADRDVYVLDSPLSAMDAKVAKEVMAECICGKLKGKTILLVTNNTFWVSKADQILNVENNEVIDQQLRTASQLDLNQPKIQPAPSPSPQPAPTPTLMNQNQDENNTSFPQNDINETNHLPEFSLQANSDSDDPDVVKAGSKMIVDEEYMTKSVPIRAYFTYFNSLLPLPLLILFIVLVALPIGIDAFATYWLGVIGTKEQIPSMGYPVKLTIYGILSAGLLVVLLLRTVIAAYAAKRSGTRIHNEMLNSVMRTPTSFFDTNPMGRVLNRFTGDLTQIDQLLLFVLINVVGLWLNLIGSIIINSIDYVLFLAIGPPILVIFVILLVLYARASRNLQRLESLSRSSTLSMFGECLSHNGLSTIRLYNQTDEWKERFAKKNDDWTIRFLLYQQGRLWSSLYASIISSLYMCGVVLFGWNFMSPVKLAVAIDSAMGFSHYGQELVRQNVDLDSRMTSFERVMFYSRRLPHETTTVSQTPPPDWPSEGKIEFENVSFRYRMGLPLILKNVSFEISPGESVGVCGRTGAGKTSLVAALFRLVELDPELVPDELDVKTGLPHPRNANERNEGRILIDGVDISKLELARLRQSISLIPQEPTVFTNSIRANIDLEGRHSDEEIWNVLNLVQMDGVVREFENGLDHNLVDGGESLSTGQKQLLCFARALLNNSKILVLDEATANIDDATDRQIQQTIREQFRGKTVIVIAHRLNTIIDLDKILVMNGGQNAEFGSPAELMEDQNSYFNTLLKSMGDEENIVEM</sequence>
<evidence type="ECO:0000256" key="3">
    <source>
        <dbReference type="ARBA" id="ARBA00022692"/>
    </source>
</evidence>
<proteinExistence type="predicted"/>
<feature type="domain" description="ABC transporter" evidence="10">
    <location>
        <begin position="443"/>
        <end position="668"/>
    </location>
</feature>
<comment type="subcellular location">
    <subcellularLocation>
        <location evidence="1">Membrane</location>
        <topology evidence="1">Multi-pass membrane protein</topology>
    </subcellularLocation>
</comment>
<keyword evidence="4" id="KW-0547">Nucleotide-binding</keyword>
<dbReference type="Pfam" id="PF00664">
    <property type="entry name" value="ABC_membrane"/>
    <property type="match status" value="2"/>
</dbReference>
<dbReference type="InterPro" id="IPR044726">
    <property type="entry name" value="ABCC_6TM_D2"/>
</dbReference>
<protein>
    <recommendedName>
        <fullName evidence="14">P-loop containing nucleoside triphosphate hydrolase protein</fullName>
    </recommendedName>
</protein>
<reference evidence="12 13" key="1">
    <citation type="journal article" date="2022" name="bioRxiv">
        <title>Genomics of Preaxostyla Flagellates Illuminates Evolutionary Transitions and the Path Towards Mitochondrial Loss.</title>
        <authorList>
            <person name="Novak L.V.F."/>
            <person name="Treitli S.C."/>
            <person name="Pyrih J."/>
            <person name="Halakuc P."/>
            <person name="Pipaliya S.V."/>
            <person name="Vacek V."/>
            <person name="Brzon O."/>
            <person name="Soukal P."/>
            <person name="Eme L."/>
            <person name="Dacks J.B."/>
            <person name="Karnkowska A."/>
            <person name="Elias M."/>
            <person name="Hampl V."/>
        </authorList>
    </citation>
    <scope>NUCLEOTIDE SEQUENCE [LARGE SCALE GENOMIC DNA]</scope>
    <source>
        <strain evidence="12">NAU3</strain>
        <tissue evidence="12">Gut</tissue>
    </source>
</reference>
<evidence type="ECO:0000256" key="6">
    <source>
        <dbReference type="ARBA" id="ARBA00022989"/>
    </source>
</evidence>
<feature type="transmembrane region" description="Helical" evidence="9">
    <location>
        <begin position="977"/>
        <end position="999"/>
    </location>
</feature>
<evidence type="ECO:0000259" key="10">
    <source>
        <dbReference type="PROSITE" id="PS50893"/>
    </source>
</evidence>
<dbReference type="CDD" id="cd03250">
    <property type="entry name" value="ABCC_MRP_domain1"/>
    <property type="match status" value="1"/>
</dbReference>
<evidence type="ECO:0000256" key="7">
    <source>
        <dbReference type="ARBA" id="ARBA00023136"/>
    </source>
</evidence>
<feature type="compositionally biased region" description="Basic and acidic residues" evidence="8">
    <location>
        <begin position="437"/>
        <end position="447"/>
    </location>
</feature>
<dbReference type="Pfam" id="PF00005">
    <property type="entry name" value="ABC_tran"/>
    <property type="match status" value="2"/>
</dbReference>
<evidence type="ECO:0000256" key="4">
    <source>
        <dbReference type="ARBA" id="ARBA00022741"/>
    </source>
</evidence>
<feature type="compositionally biased region" description="Polar residues" evidence="8">
    <location>
        <begin position="680"/>
        <end position="698"/>
    </location>
</feature>
<dbReference type="CDD" id="cd18580">
    <property type="entry name" value="ABC_6TM_ABCC_D2"/>
    <property type="match status" value="1"/>
</dbReference>
<dbReference type="Gene3D" id="1.20.1560.10">
    <property type="entry name" value="ABC transporter type 1, transmembrane domain"/>
    <property type="match status" value="2"/>
</dbReference>
<dbReference type="EMBL" id="JARBJD010000083">
    <property type="protein sequence ID" value="KAK2954070.1"/>
    <property type="molecule type" value="Genomic_DNA"/>
</dbReference>
<dbReference type="PROSITE" id="PS50893">
    <property type="entry name" value="ABC_TRANSPORTER_2"/>
    <property type="match status" value="2"/>
</dbReference>
<dbReference type="SUPFAM" id="SSF52540">
    <property type="entry name" value="P-loop containing nucleoside triphosphate hydrolases"/>
    <property type="match status" value="2"/>
</dbReference>
<keyword evidence="5" id="KW-0067">ATP-binding</keyword>
<dbReference type="InterPro" id="IPR003439">
    <property type="entry name" value="ABC_transporter-like_ATP-bd"/>
</dbReference>
<feature type="region of interest" description="Disordered" evidence="8">
    <location>
        <begin position="661"/>
        <end position="698"/>
    </location>
</feature>
<feature type="domain" description="ABC transmembrane type-1" evidence="11">
    <location>
        <begin position="94"/>
        <end position="381"/>
    </location>
</feature>
<gene>
    <name evidence="12" type="ORF">BLNAU_11033</name>
</gene>
<name>A0ABQ9XSX3_9EUKA</name>
<evidence type="ECO:0000256" key="9">
    <source>
        <dbReference type="SAM" id="Phobius"/>
    </source>
</evidence>
<dbReference type="SMART" id="SM00382">
    <property type="entry name" value="AAA"/>
    <property type="match status" value="2"/>
</dbReference>
<keyword evidence="3 9" id="KW-0812">Transmembrane</keyword>
<dbReference type="SUPFAM" id="SSF90123">
    <property type="entry name" value="ABC transporter transmembrane region"/>
    <property type="match status" value="2"/>
</dbReference>
<evidence type="ECO:0000313" key="13">
    <source>
        <dbReference type="Proteomes" id="UP001281761"/>
    </source>
</evidence>
<comment type="caution">
    <text evidence="12">The sequence shown here is derived from an EMBL/GenBank/DDBJ whole genome shotgun (WGS) entry which is preliminary data.</text>
</comment>
<dbReference type="PROSITE" id="PS50929">
    <property type="entry name" value="ABC_TM1F"/>
    <property type="match status" value="2"/>
</dbReference>
<dbReference type="PANTHER" id="PTHR24223">
    <property type="entry name" value="ATP-BINDING CASSETTE SUB-FAMILY C"/>
    <property type="match status" value="1"/>
</dbReference>
<feature type="region of interest" description="Disordered" evidence="8">
    <location>
        <begin position="437"/>
        <end position="458"/>
    </location>
</feature>
<feature type="compositionally biased region" description="Pro residues" evidence="8">
    <location>
        <begin position="665"/>
        <end position="677"/>
    </location>
</feature>
<dbReference type="InterPro" id="IPR027417">
    <property type="entry name" value="P-loop_NTPase"/>
</dbReference>
<accession>A0ABQ9XSX3</accession>
<dbReference type="InterPro" id="IPR011527">
    <property type="entry name" value="ABC1_TM_dom"/>
</dbReference>
<evidence type="ECO:0000313" key="12">
    <source>
        <dbReference type="EMBL" id="KAK2954070.1"/>
    </source>
</evidence>
<dbReference type="InterPro" id="IPR003593">
    <property type="entry name" value="AAA+_ATPase"/>
</dbReference>
<dbReference type="InterPro" id="IPR050173">
    <property type="entry name" value="ABC_transporter_C-like"/>
</dbReference>
<evidence type="ECO:0008006" key="14">
    <source>
        <dbReference type="Google" id="ProtNLM"/>
    </source>
</evidence>